<proteinExistence type="predicted"/>
<dbReference type="RefSeq" id="WP_238752510.1">
    <property type="nucleotide sequence ID" value="NZ_CAKLPZ010000007.1"/>
</dbReference>
<dbReference type="Proteomes" id="UP000837803">
    <property type="component" value="Unassembled WGS sequence"/>
</dbReference>
<comment type="caution">
    <text evidence="2">The sequence shown here is derived from an EMBL/GenBank/DDBJ whole genome shotgun (WGS) entry which is preliminary data.</text>
</comment>
<gene>
    <name evidence="2" type="ORF">LEM8419_03559</name>
</gene>
<evidence type="ECO:0000313" key="3">
    <source>
        <dbReference type="Proteomes" id="UP000837803"/>
    </source>
</evidence>
<evidence type="ECO:0000256" key="1">
    <source>
        <dbReference type="SAM" id="MobiDB-lite"/>
    </source>
</evidence>
<organism evidence="2 3">
    <name type="scientific">Neolewinella maritima</name>
    <dbReference type="NCBI Taxonomy" id="1383882"/>
    <lineage>
        <taxon>Bacteria</taxon>
        <taxon>Pseudomonadati</taxon>
        <taxon>Bacteroidota</taxon>
        <taxon>Saprospiria</taxon>
        <taxon>Saprospirales</taxon>
        <taxon>Lewinellaceae</taxon>
        <taxon>Neolewinella</taxon>
    </lineage>
</organism>
<keyword evidence="3" id="KW-1185">Reference proteome</keyword>
<dbReference type="EMBL" id="CAKLPZ010000007">
    <property type="protein sequence ID" value="CAH1002687.1"/>
    <property type="molecule type" value="Genomic_DNA"/>
</dbReference>
<reference evidence="2" key="1">
    <citation type="submission" date="2021-12" db="EMBL/GenBank/DDBJ databases">
        <authorList>
            <person name="Rodrigo-Torres L."/>
            <person name="Arahal R. D."/>
            <person name="Lucena T."/>
        </authorList>
    </citation>
    <scope>NUCLEOTIDE SEQUENCE</scope>
    <source>
        <strain evidence="2">CECT 8419</strain>
    </source>
</reference>
<evidence type="ECO:0000313" key="2">
    <source>
        <dbReference type="EMBL" id="CAH1002687.1"/>
    </source>
</evidence>
<name>A0ABN8FE60_9BACT</name>
<sequence>MPRNIVLLKSAKGPLEITEAAWKNARSEYEALGYSQATAAEVTEHTGAEAAPDEAAQEEAKAPTKKSKAKSGK</sequence>
<protein>
    <submittedName>
        <fullName evidence="2">Uncharacterized protein</fullName>
    </submittedName>
</protein>
<feature type="compositionally biased region" description="Basic residues" evidence="1">
    <location>
        <begin position="63"/>
        <end position="73"/>
    </location>
</feature>
<feature type="region of interest" description="Disordered" evidence="1">
    <location>
        <begin position="40"/>
        <end position="73"/>
    </location>
</feature>
<accession>A0ABN8FE60</accession>